<reference evidence="10 11" key="1">
    <citation type="submission" date="2014-12" db="EMBL/GenBank/DDBJ databases">
        <title>Draft genome sequence of Paenibacillus kamchatkensis strain B-2647.</title>
        <authorList>
            <person name="Karlyshev A.V."/>
            <person name="Kudryashova E.B."/>
        </authorList>
    </citation>
    <scope>NUCLEOTIDE SEQUENCE [LARGE SCALE GENOMIC DNA]</scope>
    <source>
        <strain evidence="10 11">VKM B-2647</strain>
    </source>
</reference>
<dbReference type="Gene3D" id="1.10.1040.10">
    <property type="entry name" value="N-(1-d-carboxylethyl)-l-norvaline Dehydrogenase, domain 2"/>
    <property type="match status" value="1"/>
</dbReference>
<evidence type="ECO:0000259" key="8">
    <source>
        <dbReference type="Pfam" id="PF01232"/>
    </source>
</evidence>
<dbReference type="InterPro" id="IPR013118">
    <property type="entry name" value="Mannitol_DH_C"/>
</dbReference>
<evidence type="ECO:0000256" key="3">
    <source>
        <dbReference type="ARBA" id="ARBA00016219"/>
    </source>
</evidence>
<evidence type="ECO:0000256" key="7">
    <source>
        <dbReference type="HAMAP-Rule" id="MF_00196"/>
    </source>
</evidence>
<organism evidence="10 11">
    <name type="scientific">Gordoniibacillus kamchatkensis</name>
    <dbReference type="NCBI Taxonomy" id="1590651"/>
    <lineage>
        <taxon>Bacteria</taxon>
        <taxon>Bacillati</taxon>
        <taxon>Bacillota</taxon>
        <taxon>Bacilli</taxon>
        <taxon>Bacillales</taxon>
        <taxon>Paenibacillaceae</taxon>
        <taxon>Gordoniibacillus</taxon>
    </lineage>
</organism>
<evidence type="ECO:0000313" key="11">
    <source>
        <dbReference type="Proteomes" id="UP000031967"/>
    </source>
</evidence>
<comment type="catalytic activity">
    <reaction evidence="6 7">
        <text>D-mannitol 1-phosphate + NAD(+) = beta-D-fructose 6-phosphate + NADH + H(+)</text>
        <dbReference type="Rhea" id="RHEA:19661"/>
        <dbReference type="ChEBI" id="CHEBI:15378"/>
        <dbReference type="ChEBI" id="CHEBI:57540"/>
        <dbReference type="ChEBI" id="CHEBI:57634"/>
        <dbReference type="ChEBI" id="CHEBI:57945"/>
        <dbReference type="ChEBI" id="CHEBI:61381"/>
        <dbReference type="EC" id="1.1.1.17"/>
    </reaction>
</comment>
<proteinExistence type="inferred from homology"/>
<feature type="domain" description="Mannitol dehydrogenase N-terminal" evidence="8">
    <location>
        <begin position="1"/>
        <end position="190"/>
    </location>
</feature>
<dbReference type="InterPro" id="IPR013328">
    <property type="entry name" value="6PGD_dom2"/>
</dbReference>
<comment type="similarity">
    <text evidence="1 7">Belongs to the mannitol dehydrogenase family.</text>
</comment>
<dbReference type="EC" id="1.1.1.17" evidence="2 7"/>
<dbReference type="InterPro" id="IPR023028">
    <property type="entry name" value="Mannitol_1_phos_5_DH"/>
</dbReference>
<dbReference type="EMBL" id="JXAK01000003">
    <property type="protein sequence ID" value="KIL42137.1"/>
    <property type="molecule type" value="Genomic_DNA"/>
</dbReference>
<dbReference type="InterPro" id="IPR023027">
    <property type="entry name" value="Mannitol_DH_CS"/>
</dbReference>
<dbReference type="NCBIfam" id="NF002652">
    <property type="entry name" value="PRK02318.2-5"/>
    <property type="match status" value="1"/>
</dbReference>
<feature type="binding site" evidence="7">
    <location>
        <begin position="3"/>
        <end position="14"/>
    </location>
    <ligand>
        <name>NAD(+)</name>
        <dbReference type="ChEBI" id="CHEBI:57540"/>
    </ligand>
</feature>
<dbReference type="NCBIfam" id="NF002649">
    <property type="entry name" value="PRK02318.2-1"/>
    <property type="match status" value="1"/>
</dbReference>
<dbReference type="PROSITE" id="PS00974">
    <property type="entry name" value="MANNITOL_DHGENASE"/>
    <property type="match status" value="1"/>
</dbReference>
<dbReference type="SUPFAM" id="SSF51735">
    <property type="entry name" value="NAD(P)-binding Rossmann-fold domains"/>
    <property type="match status" value="1"/>
</dbReference>
<sequence length="387" mass="42593">MKVVHFGAGNIGRGFIGLLLSQSGYEVVFVDVSDELVSRLQEKQQYVVNLANDEREQIVVSGVTAINGKEPERVAEAVAQADLVTTAVGVNVLKHIAEGIARGIEKRLESGGAGPLHVIACENAIGGSTQLKEHVYERLNEELRSKADAIVAFPDAAVDRIVPIQHHEDPLMVTVEPYCEWVVDRSRMLPGARPIQGVHYVDELEPYIERKLFTVNTGHCCAAYLGYIYGYGTIQDSMADAGIVAKVQAVLEETGAMLIGKYGFDRTEHEQYVAKIVGRFQNPHLTDEVVRVGRSPIRKLSPNDRLVRPALQLYEMGTAPVHLAGAMAAALLFDYPEDPEAQEIQAEIRANGLAAAISKFTAIGEEHPIHRSVIREYERLQRLAVRK</sequence>
<dbReference type="Gene3D" id="3.40.50.720">
    <property type="entry name" value="NAD(P)-binding Rossmann-like Domain"/>
    <property type="match status" value="1"/>
</dbReference>
<evidence type="ECO:0000313" key="10">
    <source>
        <dbReference type="EMBL" id="KIL42137.1"/>
    </source>
</evidence>
<dbReference type="NCBIfam" id="NF002647">
    <property type="entry name" value="PRK02318.1-3"/>
    <property type="match status" value="1"/>
</dbReference>
<evidence type="ECO:0000256" key="1">
    <source>
        <dbReference type="ARBA" id="ARBA00006541"/>
    </source>
</evidence>
<keyword evidence="11" id="KW-1185">Reference proteome</keyword>
<evidence type="ECO:0000256" key="4">
    <source>
        <dbReference type="ARBA" id="ARBA00023002"/>
    </source>
</evidence>
<protein>
    <recommendedName>
        <fullName evidence="3 7">Mannitol-1-phosphate 5-dehydrogenase</fullName>
        <ecNumber evidence="2 7">1.1.1.17</ecNumber>
    </recommendedName>
</protein>
<feature type="domain" description="Mannitol dehydrogenase C-terminal" evidence="9">
    <location>
        <begin position="204"/>
        <end position="346"/>
    </location>
</feature>
<dbReference type="PRINTS" id="PR00084">
    <property type="entry name" value="MTLDHDRGNASE"/>
</dbReference>
<dbReference type="NCBIfam" id="NF002646">
    <property type="entry name" value="PRK02318.1-2"/>
    <property type="match status" value="1"/>
</dbReference>
<dbReference type="Pfam" id="PF08125">
    <property type="entry name" value="Mannitol_dh_C"/>
    <property type="match status" value="1"/>
</dbReference>
<gene>
    <name evidence="7" type="primary">mtlD</name>
    <name evidence="10" type="ORF">SD70_02905</name>
</gene>
<keyword evidence="5 7" id="KW-0520">NAD</keyword>
<evidence type="ECO:0000256" key="6">
    <source>
        <dbReference type="ARBA" id="ARBA00048615"/>
    </source>
</evidence>
<dbReference type="PANTHER" id="PTHR30524:SF0">
    <property type="entry name" value="ALTRONATE OXIDOREDUCTASE-RELATED"/>
    <property type="match status" value="1"/>
</dbReference>
<evidence type="ECO:0000256" key="2">
    <source>
        <dbReference type="ARBA" id="ARBA00012939"/>
    </source>
</evidence>
<dbReference type="HAMAP" id="MF_00196">
    <property type="entry name" value="Mannitol_dehydrog"/>
    <property type="match status" value="1"/>
</dbReference>
<dbReference type="InterPro" id="IPR008927">
    <property type="entry name" value="6-PGluconate_DH-like_C_sf"/>
</dbReference>
<dbReference type="RefSeq" id="WP_041045477.1">
    <property type="nucleotide sequence ID" value="NZ_JXAK01000003.1"/>
</dbReference>
<dbReference type="SUPFAM" id="SSF48179">
    <property type="entry name" value="6-phosphogluconate dehydrogenase C-terminal domain-like"/>
    <property type="match status" value="1"/>
</dbReference>
<dbReference type="Pfam" id="PF01232">
    <property type="entry name" value="Mannitol_dh"/>
    <property type="match status" value="1"/>
</dbReference>
<comment type="caution">
    <text evidence="10">The sequence shown here is derived from an EMBL/GenBank/DDBJ whole genome shotgun (WGS) entry which is preliminary data.</text>
</comment>
<dbReference type="PANTHER" id="PTHR30524">
    <property type="entry name" value="MANNITOL-1-PHOSPHATE 5-DEHYDROGENASE"/>
    <property type="match status" value="1"/>
</dbReference>
<name>A0ABR5AM74_9BACL</name>
<evidence type="ECO:0000256" key="5">
    <source>
        <dbReference type="ARBA" id="ARBA00023027"/>
    </source>
</evidence>
<dbReference type="Proteomes" id="UP000031967">
    <property type="component" value="Unassembled WGS sequence"/>
</dbReference>
<keyword evidence="4 7" id="KW-0560">Oxidoreductase</keyword>
<dbReference type="InterPro" id="IPR036291">
    <property type="entry name" value="NAD(P)-bd_dom_sf"/>
</dbReference>
<evidence type="ECO:0000259" key="9">
    <source>
        <dbReference type="Pfam" id="PF08125"/>
    </source>
</evidence>
<accession>A0ABR5AM74</accession>
<dbReference type="InterPro" id="IPR000669">
    <property type="entry name" value="Mannitol_DH"/>
</dbReference>
<dbReference type="InterPro" id="IPR013131">
    <property type="entry name" value="Mannitol_DH_N"/>
</dbReference>